<dbReference type="GO" id="GO:0009986">
    <property type="term" value="C:cell surface"/>
    <property type="evidence" value="ECO:0007669"/>
    <property type="project" value="TreeGrafter"/>
</dbReference>
<comment type="similarity">
    <text evidence="1 8">Belongs to the glycosyl hydrolase 5 (cellulase A) family.</text>
</comment>
<protein>
    <submittedName>
        <fullName evidence="13">Aryl-phospho-beta-D-glucosidase BglC (GH1 family)</fullName>
    </submittedName>
</protein>
<evidence type="ECO:0000259" key="10">
    <source>
        <dbReference type="Pfam" id="PF00150"/>
    </source>
</evidence>
<evidence type="ECO:0000256" key="8">
    <source>
        <dbReference type="RuleBase" id="RU361153"/>
    </source>
</evidence>
<gene>
    <name evidence="13" type="ORF">FHX73_12184</name>
</gene>
<dbReference type="AlphaFoldDB" id="A0A561TVD9"/>
<feature type="signal peptide" evidence="9">
    <location>
        <begin position="1"/>
        <end position="38"/>
    </location>
</feature>
<evidence type="ECO:0000259" key="12">
    <source>
        <dbReference type="Pfam" id="PF18448"/>
    </source>
</evidence>
<evidence type="ECO:0000313" key="14">
    <source>
        <dbReference type="Proteomes" id="UP000317940"/>
    </source>
</evidence>
<evidence type="ECO:0000256" key="6">
    <source>
        <dbReference type="ARBA" id="ARBA00023295"/>
    </source>
</evidence>
<dbReference type="Pfam" id="PF18448">
    <property type="entry name" value="CBM46"/>
    <property type="match status" value="1"/>
</dbReference>
<dbReference type="EMBL" id="VIWT01000002">
    <property type="protein sequence ID" value="TWF91072.1"/>
    <property type="molecule type" value="Genomic_DNA"/>
</dbReference>
<keyword evidence="5" id="KW-0119">Carbohydrate metabolism</keyword>
<feature type="domain" description="Endoglucanase B carbohydrate binding" evidence="12">
    <location>
        <begin position="478"/>
        <end position="582"/>
    </location>
</feature>
<evidence type="ECO:0000256" key="7">
    <source>
        <dbReference type="ARBA" id="ARBA00023326"/>
    </source>
</evidence>
<dbReference type="PIRSF" id="PIRSF001043">
    <property type="entry name" value="Endoglucanase_B"/>
    <property type="match status" value="1"/>
</dbReference>
<dbReference type="RefSeq" id="WP_145908714.1">
    <property type="nucleotide sequence ID" value="NZ_BAAAMZ010000002.1"/>
</dbReference>
<evidence type="ECO:0000259" key="11">
    <source>
        <dbReference type="Pfam" id="PF03442"/>
    </source>
</evidence>
<dbReference type="GO" id="GO:0005576">
    <property type="term" value="C:extracellular region"/>
    <property type="evidence" value="ECO:0007669"/>
    <property type="project" value="TreeGrafter"/>
</dbReference>
<evidence type="ECO:0000256" key="1">
    <source>
        <dbReference type="ARBA" id="ARBA00005641"/>
    </source>
</evidence>
<evidence type="ECO:0000256" key="3">
    <source>
        <dbReference type="ARBA" id="ARBA00022801"/>
    </source>
</evidence>
<evidence type="ECO:0000256" key="5">
    <source>
        <dbReference type="ARBA" id="ARBA00023277"/>
    </source>
</evidence>
<name>A0A561TVD9_9ACTN</name>
<keyword evidence="4" id="KW-0136">Cellulose degradation</keyword>
<feature type="domain" description="Carbohydrate binding X2" evidence="11">
    <location>
        <begin position="389"/>
        <end position="472"/>
    </location>
</feature>
<keyword evidence="3 8" id="KW-0378">Hydrolase</keyword>
<dbReference type="GO" id="GO:0008422">
    <property type="term" value="F:beta-glucosidase activity"/>
    <property type="evidence" value="ECO:0007669"/>
    <property type="project" value="TreeGrafter"/>
</dbReference>
<dbReference type="InterPro" id="IPR001547">
    <property type="entry name" value="Glyco_hydro_5"/>
</dbReference>
<dbReference type="SUPFAM" id="SSF81296">
    <property type="entry name" value="E set domains"/>
    <property type="match status" value="1"/>
</dbReference>
<keyword evidence="2 9" id="KW-0732">Signal</keyword>
<dbReference type="InterPro" id="IPR040946">
    <property type="entry name" value="CBM46"/>
</dbReference>
<dbReference type="Pfam" id="PF00150">
    <property type="entry name" value="Cellulase"/>
    <property type="match status" value="1"/>
</dbReference>
<evidence type="ECO:0000313" key="13">
    <source>
        <dbReference type="EMBL" id="TWF91072.1"/>
    </source>
</evidence>
<dbReference type="Pfam" id="PF03442">
    <property type="entry name" value="CBM_X2"/>
    <property type="match status" value="1"/>
</dbReference>
<dbReference type="InterPro" id="IPR014756">
    <property type="entry name" value="Ig_E-set"/>
</dbReference>
<dbReference type="OrthoDB" id="9800955at2"/>
<dbReference type="PANTHER" id="PTHR31297">
    <property type="entry name" value="GLUCAN ENDO-1,6-BETA-GLUCOSIDASE B"/>
    <property type="match status" value="1"/>
</dbReference>
<proteinExistence type="inferred from homology"/>
<evidence type="ECO:0000256" key="4">
    <source>
        <dbReference type="ARBA" id="ARBA00023001"/>
    </source>
</evidence>
<accession>A0A561TVD9</accession>
<dbReference type="InterPro" id="IPR013783">
    <property type="entry name" value="Ig-like_fold"/>
</dbReference>
<dbReference type="InterPro" id="IPR016282">
    <property type="entry name" value="Glyco_hydro_5_endoGlcnase_B"/>
</dbReference>
<keyword evidence="14" id="KW-1185">Reference proteome</keyword>
<dbReference type="InterPro" id="IPR005102">
    <property type="entry name" value="Carbo-bd_X2"/>
</dbReference>
<dbReference type="SUPFAM" id="SSF51445">
    <property type="entry name" value="(Trans)glycosidases"/>
    <property type="match status" value="1"/>
</dbReference>
<dbReference type="PANTHER" id="PTHR31297:SF41">
    <property type="entry name" value="ENDOGLUCANASE, PUTATIVE (AFU_ORTHOLOGUE AFUA_5G01830)-RELATED"/>
    <property type="match status" value="1"/>
</dbReference>
<feature type="chain" id="PRO_5021843204" evidence="9">
    <location>
        <begin position="39"/>
        <end position="584"/>
    </location>
</feature>
<sequence>MNDARRATGPRSRRLTRTASLLVALITTTGLATGTALAAPADQAASNAASTWVPNDPMKAVAQMQPSWNLGNTMDAIPDETSWGNPLTTKALFDYLKAQGFKSVRIPVSWYPHQSATAPYTIDATWMARVKQVVDYALADGLYVDLNVHHDSWDWIENISVPSDHDAVLARFDATWTQIAAEFKDESRKLLFESVNEPQFAAGTSDAQKTASMNELNTAFHAVVRGSGGNNGNRLLMLPTQGCTPSQPLMDDLNGEIASLHDKNIVATVHFYGYYPFSVNIAGGTTYDATNQKMTADTFALMHSEFVAKGIPVYLGEYGLLSEPNSGTVEQGELLKYYEDVNYQARLNGVTSALWDDGNYLDRTAMQWREPDIFSMIKSSWKARSGTASSDNVFVPKGGPFTAQTLTLNLNGTTFKGLWNGHQKLVEGRDYTVSGTQLTLTARALADLSGNQAYGVNSTIKAEFSTGVPWLIHVISSDKPVLSDATGTTASLSIPTQYNGDQLETIKSQYADGTAAGSASWTAYQAFNGAFSPDYANNALVFKPDFLNSLKDGAPVTLTVEFWSGATVTYTVTKSGTTVTGTAS</sequence>
<evidence type="ECO:0000256" key="9">
    <source>
        <dbReference type="SAM" id="SignalP"/>
    </source>
</evidence>
<feature type="domain" description="Glycoside hydrolase family 5" evidence="10">
    <location>
        <begin position="80"/>
        <end position="356"/>
    </location>
</feature>
<dbReference type="Gene3D" id="3.20.20.80">
    <property type="entry name" value="Glycosidases"/>
    <property type="match status" value="1"/>
</dbReference>
<dbReference type="GO" id="GO:0030245">
    <property type="term" value="P:cellulose catabolic process"/>
    <property type="evidence" value="ECO:0007669"/>
    <property type="project" value="UniProtKB-KW"/>
</dbReference>
<keyword evidence="7" id="KW-0624">Polysaccharide degradation</keyword>
<evidence type="ECO:0000256" key="2">
    <source>
        <dbReference type="ARBA" id="ARBA00022729"/>
    </source>
</evidence>
<organism evidence="13 14">
    <name type="scientific">Kitasatospora viridis</name>
    <dbReference type="NCBI Taxonomy" id="281105"/>
    <lineage>
        <taxon>Bacteria</taxon>
        <taxon>Bacillati</taxon>
        <taxon>Actinomycetota</taxon>
        <taxon>Actinomycetes</taxon>
        <taxon>Kitasatosporales</taxon>
        <taxon>Streptomycetaceae</taxon>
        <taxon>Kitasatospora</taxon>
    </lineage>
</organism>
<dbReference type="Gene3D" id="2.60.40.10">
    <property type="entry name" value="Immunoglobulins"/>
    <property type="match status" value="2"/>
</dbReference>
<dbReference type="InterPro" id="IPR050386">
    <property type="entry name" value="Glycosyl_hydrolase_5"/>
</dbReference>
<keyword evidence="6 8" id="KW-0326">Glycosidase</keyword>
<reference evidence="13 14" key="1">
    <citation type="submission" date="2019-06" db="EMBL/GenBank/DDBJ databases">
        <title>Sequencing the genomes of 1000 actinobacteria strains.</title>
        <authorList>
            <person name="Klenk H.-P."/>
        </authorList>
    </citation>
    <scope>NUCLEOTIDE SEQUENCE [LARGE SCALE GENOMIC DNA]</scope>
    <source>
        <strain evidence="13 14">DSM 44826</strain>
    </source>
</reference>
<comment type="caution">
    <text evidence="13">The sequence shown here is derived from an EMBL/GenBank/DDBJ whole genome shotgun (WGS) entry which is preliminary data.</text>
</comment>
<dbReference type="InterPro" id="IPR017853">
    <property type="entry name" value="GH"/>
</dbReference>
<dbReference type="Proteomes" id="UP000317940">
    <property type="component" value="Unassembled WGS sequence"/>
</dbReference>